<organism evidence="4 5">
    <name type="scientific">Paenibacillus antarcticus</name>
    <dbReference type="NCBI Taxonomy" id="253703"/>
    <lineage>
        <taxon>Bacteria</taxon>
        <taxon>Bacillati</taxon>
        <taxon>Bacillota</taxon>
        <taxon>Bacilli</taxon>
        <taxon>Bacillales</taxon>
        <taxon>Paenibacillaceae</taxon>
        <taxon>Paenibacillus</taxon>
    </lineage>
</organism>
<gene>
    <name evidence="4" type="ORF">PBAT_19020</name>
</gene>
<dbReference type="Pfam" id="PF00293">
    <property type="entry name" value="NUDIX"/>
    <property type="match status" value="1"/>
</dbReference>
<dbReference type="GO" id="GO:0006754">
    <property type="term" value="P:ATP biosynthetic process"/>
    <property type="evidence" value="ECO:0007669"/>
    <property type="project" value="TreeGrafter"/>
</dbReference>
<dbReference type="GO" id="GO:0006167">
    <property type="term" value="P:AMP biosynthetic process"/>
    <property type="evidence" value="ECO:0007669"/>
    <property type="project" value="TreeGrafter"/>
</dbReference>
<dbReference type="CDD" id="cd03673">
    <property type="entry name" value="NUDIX_Ap6A_hydrolase"/>
    <property type="match status" value="1"/>
</dbReference>
<evidence type="ECO:0000313" key="4">
    <source>
        <dbReference type="EMBL" id="OAB43093.1"/>
    </source>
</evidence>
<accession>A0A162MEK4</accession>
<evidence type="ECO:0000256" key="1">
    <source>
        <dbReference type="ARBA" id="ARBA00022801"/>
    </source>
</evidence>
<dbReference type="PRINTS" id="PR00502">
    <property type="entry name" value="NUDIXFAMILY"/>
</dbReference>
<name>A0A162MEK4_9BACL</name>
<dbReference type="SUPFAM" id="SSF55811">
    <property type="entry name" value="Nudix"/>
    <property type="match status" value="1"/>
</dbReference>
<dbReference type="InterPro" id="IPR020084">
    <property type="entry name" value="NUDIX_hydrolase_CS"/>
</dbReference>
<proteinExistence type="inferred from homology"/>
<dbReference type="PANTHER" id="PTHR21340">
    <property type="entry name" value="DIADENOSINE 5,5-P1,P4-TETRAPHOSPHATE PYROPHOSPHOHYDROLASE MUTT"/>
    <property type="match status" value="1"/>
</dbReference>
<reference evidence="4 5" key="1">
    <citation type="submission" date="2016-03" db="EMBL/GenBank/DDBJ databases">
        <title>Draft genome sequence of Paenibacillus antarcticus CECT 5836.</title>
        <authorList>
            <person name="Shin S.-K."/>
            <person name="Yi H."/>
        </authorList>
    </citation>
    <scope>NUCLEOTIDE SEQUENCE [LARGE SCALE GENOMIC DNA]</scope>
    <source>
        <strain evidence="4 5">CECT 5836</strain>
    </source>
</reference>
<dbReference type="PROSITE" id="PS00893">
    <property type="entry name" value="NUDIX_BOX"/>
    <property type="match status" value="1"/>
</dbReference>
<comment type="caution">
    <text evidence="4">The sequence shown here is derived from an EMBL/GenBank/DDBJ whole genome shotgun (WGS) entry which is preliminary data.</text>
</comment>
<dbReference type="EMBL" id="LVJI01000030">
    <property type="protein sequence ID" value="OAB43093.1"/>
    <property type="molecule type" value="Genomic_DNA"/>
</dbReference>
<dbReference type="InterPro" id="IPR020476">
    <property type="entry name" value="Nudix_hydrolase"/>
</dbReference>
<protein>
    <submittedName>
        <fullName evidence="4">NTP pyrophosphohydrolase</fullName>
    </submittedName>
</protein>
<dbReference type="Gene3D" id="3.90.79.10">
    <property type="entry name" value="Nucleoside Triphosphate Pyrophosphohydrolase"/>
    <property type="match status" value="1"/>
</dbReference>
<keyword evidence="5" id="KW-1185">Reference proteome</keyword>
<sequence length="143" mass="16257">MARKEISAGGVVYMKEQEGLRIQLILDRYGKISLPKGKMELGETIEETALREIEEETGILGEIVSPVDIIAYTYQNPVYGEVNKEVHYYLVEAKSGHLKPQVEEINEVSWYDSMVAWNRQLKSGYRNNDAILKKVLLLLGVNV</sequence>
<keyword evidence="1 2" id="KW-0378">Hydrolase</keyword>
<dbReference type="InterPro" id="IPR015797">
    <property type="entry name" value="NUDIX_hydrolase-like_dom_sf"/>
</dbReference>
<dbReference type="AlphaFoldDB" id="A0A162MEK4"/>
<comment type="similarity">
    <text evidence="2">Belongs to the Nudix hydrolase family.</text>
</comment>
<dbReference type="PROSITE" id="PS51462">
    <property type="entry name" value="NUDIX"/>
    <property type="match status" value="1"/>
</dbReference>
<evidence type="ECO:0000256" key="2">
    <source>
        <dbReference type="RuleBase" id="RU003476"/>
    </source>
</evidence>
<dbReference type="RefSeq" id="WP_068651871.1">
    <property type="nucleotide sequence ID" value="NZ_CP043611.1"/>
</dbReference>
<feature type="domain" description="Nudix hydrolase" evidence="3">
    <location>
        <begin position="3"/>
        <end position="134"/>
    </location>
</feature>
<dbReference type="Proteomes" id="UP000077355">
    <property type="component" value="Unassembled WGS sequence"/>
</dbReference>
<dbReference type="GO" id="GO:0004081">
    <property type="term" value="F:bis(5'-nucleosyl)-tetraphosphatase (asymmetrical) activity"/>
    <property type="evidence" value="ECO:0007669"/>
    <property type="project" value="TreeGrafter"/>
</dbReference>
<dbReference type="InterPro" id="IPR051325">
    <property type="entry name" value="Nudix_hydrolase_domain"/>
</dbReference>
<dbReference type="PANTHER" id="PTHR21340:SF0">
    <property type="entry name" value="BIS(5'-NUCLEOSYL)-TETRAPHOSPHATASE [ASYMMETRICAL]"/>
    <property type="match status" value="1"/>
</dbReference>
<dbReference type="InterPro" id="IPR000086">
    <property type="entry name" value="NUDIX_hydrolase_dom"/>
</dbReference>
<evidence type="ECO:0000313" key="5">
    <source>
        <dbReference type="Proteomes" id="UP000077355"/>
    </source>
</evidence>
<dbReference type="OrthoDB" id="9816289at2"/>
<evidence type="ECO:0000259" key="3">
    <source>
        <dbReference type="PROSITE" id="PS51462"/>
    </source>
</evidence>